<keyword evidence="2" id="KW-1185">Reference proteome</keyword>
<keyword evidence="1" id="KW-0648">Protein biosynthesis</keyword>
<name>G0EC54_PYRF1</name>
<dbReference type="EMBL" id="CP002838">
    <property type="protein sequence ID" value="AEM39424.1"/>
    <property type="molecule type" value="Genomic_DNA"/>
</dbReference>
<dbReference type="KEGG" id="pfm:Pyrfu_1567"/>
<dbReference type="GO" id="GO:0003746">
    <property type="term" value="F:translation elongation factor activity"/>
    <property type="evidence" value="ECO:0007669"/>
    <property type="project" value="UniProtKB-KW"/>
</dbReference>
<dbReference type="RefSeq" id="WP_014027101.1">
    <property type="nucleotide sequence ID" value="NC_015931.1"/>
</dbReference>
<dbReference type="HOGENOM" id="CLU_2597885_0_0_2"/>
<organism evidence="1 2">
    <name type="scientific">Pyrolobus fumarii (strain DSM 11204 / 1A)</name>
    <dbReference type="NCBI Taxonomy" id="694429"/>
    <lineage>
        <taxon>Archaea</taxon>
        <taxon>Thermoproteota</taxon>
        <taxon>Thermoprotei</taxon>
        <taxon>Desulfurococcales</taxon>
        <taxon>Pyrodictiaceae</taxon>
        <taxon>Pyrolobus</taxon>
    </lineage>
</organism>
<evidence type="ECO:0000313" key="2">
    <source>
        <dbReference type="Proteomes" id="UP000001037"/>
    </source>
</evidence>
<dbReference type="GeneID" id="11138754"/>
<sequence length="79" mass="8510">METAYIITGECCIDEVYEAVALLEEELGVRVRVIYSPNVKGVLVNGVLVDPSPEDIAAKAVETMVSYSNIESLILACCS</sequence>
<dbReference type="Proteomes" id="UP000001037">
    <property type="component" value="Chromosome"/>
</dbReference>
<accession>G0EC54</accession>
<protein>
    <submittedName>
        <fullName evidence="1">Selenocysteine-specific translation elongation factor</fullName>
    </submittedName>
</protein>
<reference evidence="1 2" key="1">
    <citation type="journal article" date="2011" name="Stand. Genomic Sci.">
        <title>Complete genome sequence of the hyperthermophilic chemolithoautotroph Pyrolobus fumarii type strain (1A).</title>
        <authorList>
            <person name="Anderson I."/>
            <person name="Goker M."/>
            <person name="Nolan M."/>
            <person name="Lucas S."/>
            <person name="Hammon N."/>
            <person name="Deshpande S."/>
            <person name="Cheng J.F."/>
            <person name="Tapia R."/>
            <person name="Han C."/>
            <person name="Goodwin L."/>
            <person name="Pitluck S."/>
            <person name="Huntemann M."/>
            <person name="Liolios K."/>
            <person name="Ivanova N."/>
            <person name="Pagani I."/>
            <person name="Mavromatis K."/>
            <person name="Ovchinikova G."/>
            <person name="Pati A."/>
            <person name="Chen A."/>
            <person name="Palaniappan K."/>
            <person name="Land M."/>
            <person name="Hauser L."/>
            <person name="Brambilla E.M."/>
            <person name="Huber H."/>
            <person name="Yasawong M."/>
            <person name="Rohde M."/>
            <person name="Spring S."/>
            <person name="Abt B."/>
            <person name="Sikorski J."/>
            <person name="Wirth R."/>
            <person name="Detter J.C."/>
            <person name="Woyke T."/>
            <person name="Bristow J."/>
            <person name="Eisen J.A."/>
            <person name="Markowitz V."/>
            <person name="Hugenholtz P."/>
            <person name="Kyrpides N.C."/>
            <person name="Klenk H.P."/>
            <person name="Lapidus A."/>
        </authorList>
    </citation>
    <scope>NUCLEOTIDE SEQUENCE [LARGE SCALE GENOMIC DNA]</scope>
    <source>
        <strain evidence="2">DSM 11204 / 1A</strain>
    </source>
</reference>
<evidence type="ECO:0000313" key="1">
    <source>
        <dbReference type="EMBL" id="AEM39424.1"/>
    </source>
</evidence>
<keyword evidence="1" id="KW-0251">Elongation factor</keyword>
<dbReference type="AlphaFoldDB" id="G0EC54"/>
<dbReference type="InParanoid" id="G0EC54"/>
<proteinExistence type="predicted"/>
<gene>
    <name evidence="1" type="ordered locus">Pyrfu_1567</name>
</gene>